<accession>A0A417YJS8</accession>
<organism evidence="1 2">
    <name type="scientific">Oceanobacillus profundus</name>
    <dbReference type="NCBI Taxonomy" id="372463"/>
    <lineage>
        <taxon>Bacteria</taxon>
        <taxon>Bacillati</taxon>
        <taxon>Bacillota</taxon>
        <taxon>Bacilli</taxon>
        <taxon>Bacillales</taxon>
        <taxon>Bacillaceae</taxon>
        <taxon>Oceanobacillus</taxon>
    </lineage>
</organism>
<reference evidence="1 2" key="1">
    <citation type="journal article" date="2007" name="Int. J. Syst. Evol. Microbiol.">
        <title>Oceanobacillus profundus sp. nov., isolated from a deep-sea sediment core.</title>
        <authorList>
            <person name="Kim Y.G."/>
            <person name="Choi D.H."/>
            <person name="Hyun S."/>
            <person name="Cho B.C."/>
        </authorList>
    </citation>
    <scope>NUCLEOTIDE SEQUENCE [LARGE SCALE GENOMIC DNA]</scope>
    <source>
        <strain evidence="1 2">DSM 18246</strain>
    </source>
</reference>
<comment type="caution">
    <text evidence="1">The sequence shown here is derived from an EMBL/GenBank/DDBJ whole genome shotgun (WGS) entry which is preliminary data.</text>
</comment>
<sequence length="78" mass="9446">MDMELDEERNLAEQEKARMYIQYLSNIFSQPQMGKPDPKFQQAKKEFESLLMPRSKEKEKKKLYEWDFDPNELIENNG</sequence>
<dbReference type="AlphaFoldDB" id="A0A417YJS8"/>
<dbReference type="Proteomes" id="UP000285456">
    <property type="component" value="Unassembled WGS sequence"/>
</dbReference>
<evidence type="ECO:0000313" key="1">
    <source>
        <dbReference type="EMBL" id="RHW33518.1"/>
    </source>
</evidence>
<proteinExistence type="predicted"/>
<dbReference type="RefSeq" id="WP_118888856.1">
    <property type="nucleotide sequence ID" value="NZ_PHUT01000003.1"/>
</dbReference>
<protein>
    <submittedName>
        <fullName evidence="1">Uncharacterized protein</fullName>
    </submittedName>
</protein>
<keyword evidence="2" id="KW-1185">Reference proteome</keyword>
<evidence type="ECO:0000313" key="2">
    <source>
        <dbReference type="Proteomes" id="UP000285456"/>
    </source>
</evidence>
<name>A0A417YJS8_9BACI</name>
<dbReference type="OrthoDB" id="2721797at2"/>
<gene>
    <name evidence="1" type="ORF">D1B32_05595</name>
</gene>
<dbReference type="EMBL" id="QWEH01000003">
    <property type="protein sequence ID" value="RHW33518.1"/>
    <property type="molecule type" value="Genomic_DNA"/>
</dbReference>